<dbReference type="InterPro" id="IPR013324">
    <property type="entry name" value="RNA_pol_sigma_r3/r4-like"/>
</dbReference>
<dbReference type="EMBL" id="VIVK01000001">
    <property type="protein sequence ID" value="TWD81690.1"/>
    <property type="molecule type" value="Genomic_DNA"/>
</dbReference>
<dbReference type="InterPro" id="IPR032710">
    <property type="entry name" value="NTF2-like_dom_sf"/>
</dbReference>
<dbReference type="InterPro" id="IPR052704">
    <property type="entry name" value="ECF_Sigma-70_Domain"/>
</dbReference>
<feature type="domain" description="RNA polymerase sigma-70 region 2" evidence="6">
    <location>
        <begin position="13"/>
        <end position="73"/>
    </location>
</feature>
<evidence type="ECO:0000259" key="7">
    <source>
        <dbReference type="Pfam" id="PF08281"/>
    </source>
</evidence>
<evidence type="ECO:0000256" key="5">
    <source>
        <dbReference type="ARBA" id="ARBA00023163"/>
    </source>
</evidence>
<gene>
    <name evidence="8" type="ORF">FB561_2811</name>
</gene>
<dbReference type="PANTHER" id="PTHR30173">
    <property type="entry name" value="SIGMA 19 FACTOR"/>
    <property type="match status" value="1"/>
</dbReference>
<dbReference type="Gene3D" id="1.10.10.10">
    <property type="entry name" value="Winged helix-like DNA-binding domain superfamily/Winged helix DNA-binding domain"/>
    <property type="match status" value="1"/>
</dbReference>
<proteinExistence type="inferred from homology"/>
<sequence>MANDDDWLAERFEERRTHLRAVAYRMLGSVPEADDAVRQTWLRLDRAAVDGVQNLTGWMTAAVARVCLGLLRTRIVRGEDPLAVHLPEPTDGHAEDSEQQALLAEAVGLGLLVVLESLTPAERTAFVLHDLFGLPFDEIAATIDRSPAVARQLASRARRCVRSGASVPDPDRHRQREIVDAFFAAARAGDLDALVAVLDRDVVLRSDTGTARARRTVAVHGPEPVAAQVVMVTRLVPFARPALVDGAGGVVVAATPGRALPVLGFTVARGKIFAIDVLGDPQRVEEPSVATAE</sequence>
<dbReference type="InterPro" id="IPR007627">
    <property type="entry name" value="RNA_pol_sigma70_r2"/>
</dbReference>
<comment type="similarity">
    <text evidence="1">Belongs to the sigma-70 factor family. ECF subfamily.</text>
</comment>
<keyword evidence="3" id="KW-0805">Transcription regulation</keyword>
<dbReference type="OrthoDB" id="3211555at2"/>
<organism evidence="8 9">
    <name type="scientific">Kribbella amoyensis</name>
    <dbReference type="NCBI Taxonomy" id="996641"/>
    <lineage>
        <taxon>Bacteria</taxon>
        <taxon>Bacillati</taxon>
        <taxon>Actinomycetota</taxon>
        <taxon>Actinomycetes</taxon>
        <taxon>Propionibacteriales</taxon>
        <taxon>Kribbellaceae</taxon>
        <taxon>Kribbella</taxon>
    </lineage>
</organism>
<dbReference type="AlphaFoldDB" id="A0A561BS10"/>
<dbReference type="Gene3D" id="3.10.450.50">
    <property type="match status" value="1"/>
</dbReference>
<keyword evidence="9" id="KW-1185">Reference proteome</keyword>
<dbReference type="InterPro" id="IPR013249">
    <property type="entry name" value="RNA_pol_sigma70_r4_t2"/>
</dbReference>
<dbReference type="GO" id="GO:0016987">
    <property type="term" value="F:sigma factor activity"/>
    <property type="evidence" value="ECO:0007669"/>
    <property type="project" value="UniProtKB-KW"/>
</dbReference>
<evidence type="ECO:0000256" key="2">
    <source>
        <dbReference type="ARBA" id="ARBA00011344"/>
    </source>
</evidence>
<dbReference type="InterPro" id="IPR013325">
    <property type="entry name" value="RNA_pol_sigma_r2"/>
</dbReference>
<evidence type="ECO:0000256" key="4">
    <source>
        <dbReference type="ARBA" id="ARBA00023082"/>
    </source>
</evidence>
<keyword evidence="4" id="KW-0731">Sigma factor</keyword>
<comment type="caution">
    <text evidence="8">The sequence shown here is derived from an EMBL/GenBank/DDBJ whole genome shotgun (WGS) entry which is preliminary data.</text>
</comment>
<dbReference type="SUPFAM" id="SSF54427">
    <property type="entry name" value="NTF2-like"/>
    <property type="match status" value="1"/>
</dbReference>
<keyword evidence="5" id="KW-0804">Transcription</keyword>
<accession>A0A561BS10</accession>
<dbReference type="Gene3D" id="1.10.1740.10">
    <property type="match status" value="1"/>
</dbReference>
<dbReference type="InterPro" id="IPR036388">
    <property type="entry name" value="WH-like_DNA-bd_sf"/>
</dbReference>
<feature type="domain" description="RNA polymerase sigma factor 70 region 4 type 2" evidence="7">
    <location>
        <begin position="112"/>
        <end position="160"/>
    </location>
</feature>
<name>A0A561BS10_9ACTN</name>
<dbReference type="GO" id="GO:0003677">
    <property type="term" value="F:DNA binding"/>
    <property type="evidence" value="ECO:0007669"/>
    <property type="project" value="InterPro"/>
</dbReference>
<evidence type="ECO:0000256" key="3">
    <source>
        <dbReference type="ARBA" id="ARBA00023015"/>
    </source>
</evidence>
<evidence type="ECO:0000313" key="9">
    <source>
        <dbReference type="Proteomes" id="UP000318380"/>
    </source>
</evidence>
<dbReference type="Pfam" id="PF04542">
    <property type="entry name" value="Sigma70_r2"/>
    <property type="match status" value="1"/>
</dbReference>
<evidence type="ECO:0000259" key="6">
    <source>
        <dbReference type="Pfam" id="PF04542"/>
    </source>
</evidence>
<dbReference type="Proteomes" id="UP000318380">
    <property type="component" value="Unassembled WGS sequence"/>
</dbReference>
<dbReference type="Pfam" id="PF08281">
    <property type="entry name" value="Sigma70_r4_2"/>
    <property type="match status" value="1"/>
</dbReference>
<evidence type="ECO:0000313" key="8">
    <source>
        <dbReference type="EMBL" id="TWD81690.1"/>
    </source>
</evidence>
<dbReference type="SUPFAM" id="SSF88659">
    <property type="entry name" value="Sigma3 and sigma4 domains of RNA polymerase sigma factors"/>
    <property type="match status" value="1"/>
</dbReference>
<dbReference type="SUPFAM" id="SSF88946">
    <property type="entry name" value="Sigma2 domain of RNA polymerase sigma factors"/>
    <property type="match status" value="1"/>
</dbReference>
<comment type="subunit">
    <text evidence="2">Interacts transiently with the RNA polymerase catalytic core formed by RpoA, RpoB, RpoC and RpoZ (2 alpha, 1 beta, 1 beta' and 1 omega subunit) to form the RNA polymerase holoenzyme that can initiate transcription.</text>
</comment>
<dbReference type="GO" id="GO:0006352">
    <property type="term" value="P:DNA-templated transcription initiation"/>
    <property type="evidence" value="ECO:0007669"/>
    <property type="project" value="InterPro"/>
</dbReference>
<protein>
    <submittedName>
        <fullName evidence="8">RNA polymerase sigma-70 factor (ECF subfamily)</fullName>
    </submittedName>
</protein>
<reference evidence="8 9" key="1">
    <citation type="submission" date="2019-06" db="EMBL/GenBank/DDBJ databases">
        <title>Sequencing the genomes of 1000 actinobacteria strains.</title>
        <authorList>
            <person name="Klenk H.-P."/>
        </authorList>
    </citation>
    <scope>NUCLEOTIDE SEQUENCE [LARGE SCALE GENOMIC DNA]</scope>
    <source>
        <strain evidence="8 9">DSM 24683</strain>
    </source>
</reference>
<evidence type="ECO:0000256" key="1">
    <source>
        <dbReference type="ARBA" id="ARBA00010641"/>
    </source>
</evidence>
<dbReference type="PANTHER" id="PTHR30173:SF43">
    <property type="entry name" value="ECF RNA POLYMERASE SIGMA FACTOR SIGI-RELATED"/>
    <property type="match status" value="1"/>
</dbReference>
<dbReference type="RefSeq" id="WP_145806729.1">
    <property type="nucleotide sequence ID" value="NZ_VIVK01000001.1"/>
</dbReference>